<dbReference type="InParanoid" id="A0A1V8SJ75"/>
<dbReference type="OrthoDB" id="5407653at2759"/>
<evidence type="ECO:0000313" key="3">
    <source>
        <dbReference type="Proteomes" id="UP000192596"/>
    </source>
</evidence>
<accession>A0A1V8SJ75</accession>
<feature type="region of interest" description="Disordered" evidence="1">
    <location>
        <begin position="1"/>
        <end position="28"/>
    </location>
</feature>
<name>A0A1V8SJ75_9PEZI</name>
<feature type="region of interest" description="Disordered" evidence="1">
    <location>
        <begin position="84"/>
        <end position="117"/>
    </location>
</feature>
<evidence type="ECO:0000313" key="2">
    <source>
        <dbReference type="EMBL" id="OQN99178.1"/>
    </source>
</evidence>
<dbReference type="AlphaFoldDB" id="A0A1V8SJ75"/>
<dbReference type="Proteomes" id="UP000192596">
    <property type="component" value="Unassembled WGS sequence"/>
</dbReference>
<dbReference type="EMBL" id="NAJO01000041">
    <property type="protein sequence ID" value="OQN99178.1"/>
    <property type="molecule type" value="Genomic_DNA"/>
</dbReference>
<organism evidence="2 3">
    <name type="scientific">Cryoendolithus antarcticus</name>
    <dbReference type="NCBI Taxonomy" id="1507870"/>
    <lineage>
        <taxon>Eukaryota</taxon>
        <taxon>Fungi</taxon>
        <taxon>Dikarya</taxon>
        <taxon>Ascomycota</taxon>
        <taxon>Pezizomycotina</taxon>
        <taxon>Dothideomycetes</taxon>
        <taxon>Dothideomycetidae</taxon>
        <taxon>Cladosporiales</taxon>
        <taxon>Cladosporiaceae</taxon>
        <taxon>Cryoendolithus</taxon>
    </lineage>
</organism>
<dbReference type="STRING" id="1507870.A0A1V8SJ75"/>
<evidence type="ECO:0000256" key="1">
    <source>
        <dbReference type="SAM" id="MobiDB-lite"/>
    </source>
</evidence>
<keyword evidence="3" id="KW-1185">Reference proteome</keyword>
<proteinExistence type="predicted"/>
<gene>
    <name evidence="2" type="ORF">B0A48_15027</name>
</gene>
<feature type="region of interest" description="Disordered" evidence="1">
    <location>
        <begin position="409"/>
        <end position="432"/>
    </location>
</feature>
<protein>
    <submittedName>
        <fullName evidence="2">Uncharacterized protein</fullName>
    </submittedName>
</protein>
<feature type="region of interest" description="Disordered" evidence="1">
    <location>
        <begin position="252"/>
        <end position="272"/>
    </location>
</feature>
<comment type="caution">
    <text evidence="2">The sequence shown here is derived from an EMBL/GenBank/DDBJ whole genome shotgun (WGS) entry which is preliminary data.</text>
</comment>
<sequence length="586" mass="64174">MLLGNGFKATDPYEEREPPAAPTPITFPQVKTPAAVGWDTDANGPPLQQLFSRLVRLTDVTDQHLEALNIEILSGVPTDHFVPSAKDGSSHWPEVSSKATGPLSYAGAASADASVSKKRKDFDDKIAELKYDNDDVYAALSKTTRDGQKAPRVASMRKFWQGLESMSGYWDDSLDQYFESTTATEHNDGGPKITKRARVGEPCNANRDGNQNIYSLVQDEAAVMSLLSGETPKSSAILSHGTSLPLGRLTPHHGNHHNDKEISMSPPLPPRSRMRYKGHRIGTGRDMPESYRQDTVRAFMEALVWPFQASVAIARRVPVVQIDKLNLPVRLSGVVSRVPVDRAKARAGIIQGPIMGVQVRNDSGFLDANGKPMVGKSRLDQLREIGGLLALAQERRQQGTAVVRPGEGEWWTTKPRWGGGPGGAAEDSQGLNSNGEMLTAVEEASDAGKDGPMSQNRRRCTPVMLWKELKCGSGLRDQRTEYVAIGKEVESQYDEVYMVSSLNHHISILKLTVHDAYLDYLAGAGFPSVPPLESDWSTPRLQRSKWFNLFDADDRVEAFSALWAIMSFLTRNPEVDANASVGAGTT</sequence>
<reference evidence="3" key="1">
    <citation type="submission" date="2017-03" db="EMBL/GenBank/DDBJ databases">
        <title>Genomes of endolithic fungi from Antarctica.</title>
        <authorList>
            <person name="Coleine C."/>
            <person name="Masonjones S."/>
            <person name="Stajich J.E."/>
        </authorList>
    </citation>
    <scope>NUCLEOTIDE SEQUENCE [LARGE SCALE GENOMIC DNA]</scope>
    <source>
        <strain evidence="3">CCFEE 5527</strain>
    </source>
</reference>